<dbReference type="AlphaFoldDB" id="U9U0D7"/>
<dbReference type="EMBL" id="KE392275">
    <property type="protein sequence ID" value="ESA12043.1"/>
    <property type="molecule type" value="Genomic_DNA"/>
</dbReference>
<reference evidence="1" key="1">
    <citation type="submission" date="2013-07" db="EMBL/GenBank/DDBJ databases">
        <title>The genome of an arbuscular mycorrhizal fungus provides insights into the evolution of the oldest plant symbiosis.</title>
        <authorList>
            <consortium name="DOE Joint Genome Institute"/>
            <person name="Tisserant E."/>
            <person name="Malbreil M."/>
            <person name="Kuo A."/>
            <person name="Kohler A."/>
            <person name="Symeonidi A."/>
            <person name="Balestrini R."/>
            <person name="Charron P."/>
            <person name="Duensing N."/>
            <person name="Frei-dit-Frey N."/>
            <person name="Gianinazzi-Pearson V."/>
            <person name="Gilbert B."/>
            <person name="Handa Y."/>
            <person name="Hijri M."/>
            <person name="Kaul R."/>
            <person name="Kawaguchi M."/>
            <person name="Krajinski F."/>
            <person name="Lammers P."/>
            <person name="Lapierre D."/>
            <person name="Masclaux F.G."/>
            <person name="Murat C."/>
            <person name="Morin E."/>
            <person name="Ndikumana S."/>
            <person name="Pagni M."/>
            <person name="Petitpierre D."/>
            <person name="Requena N."/>
            <person name="Rosikiewicz P."/>
            <person name="Riley R."/>
            <person name="Saito K."/>
            <person name="San Clemente H."/>
            <person name="Shapiro H."/>
            <person name="van Tuinen D."/>
            <person name="Becard G."/>
            <person name="Bonfante P."/>
            <person name="Paszkowski U."/>
            <person name="Shachar-Hill Y."/>
            <person name="Young J.P."/>
            <person name="Sanders I.R."/>
            <person name="Henrissat B."/>
            <person name="Rensing S.A."/>
            <person name="Grigoriev I.V."/>
            <person name="Corradi N."/>
            <person name="Roux C."/>
            <person name="Martin F."/>
        </authorList>
    </citation>
    <scope>NUCLEOTIDE SEQUENCE</scope>
    <source>
        <strain evidence="1">DAOM 197198</strain>
    </source>
</reference>
<protein>
    <submittedName>
        <fullName evidence="1">Uncharacterized protein</fullName>
    </submittedName>
</protein>
<gene>
    <name evidence="1" type="ORF">GLOINDRAFT_27581</name>
</gene>
<name>U9U0D7_RHIID</name>
<organism evidence="1">
    <name type="scientific">Rhizophagus irregularis (strain DAOM 181602 / DAOM 197198 / MUCL 43194)</name>
    <name type="common">Arbuscular mycorrhizal fungus</name>
    <name type="synonym">Glomus intraradices</name>
    <dbReference type="NCBI Taxonomy" id="747089"/>
    <lineage>
        <taxon>Eukaryota</taxon>
        <taxon>Fungi</taxon>
        <taxon>Fungi incertae sedis</taxon>
        <taxon>Mucoromycota</taxon>
        <taxon>Glomeromycotina</taxon>
        <taxon>Glomeromycetes</taxon>
        <taxon>Glomerales</taxon>
        <taxon>Glomeraceae</taxon>
        <taxon>Rhizophagus</taxon>
    </lineage>
</organism>
<proteinExistence type="predicted"/>
<evidence type="ECO:0000313" key="1">
    <source>
        <dbReference type="EMBL" id="ESA12043.1"/>
    </source>
</evidence>
<sequence length="565" mass="65770">MLFDLAPLQTNSIPVDIFAFVKTTQGFAYENKLTGETNMKDILENLLCDVTENLEKHFETEEVSTDTLRLHLNYSLIHTLIRMEESNQEFFIDDEVFEFIESEFGIDLEAQWPEINKSSNLTITECFQEQFSMDLFFASLKAVDSDYEYPVEHCVSHIIMRPNDGCGWESLFDDDYIMCVYDSAIHQCWAWMIYDDSKIAEIELFAANLVTLEEYADNVLGALVNYFEFMKNGEHECEEVFNLAHAKFAQSIFPSSFKEEDIVRFSKNGFGLTLYSNDRFIVLDSDNIGDINNCRELQKDDSEIEEFIDSCEIYDVEFVYRDYGELRISGWFINYNMGMCSVPVDMDEVFKVVKECNELTTDKEFLEKFGCQDSDERLVLCQKLRKKVMTDPVVDHIDEFQKLFKMIDIDLEYNGNYLSFYFSDGRHLNEVVMNCEDYDYQADKERYEVYIRGYKDCYSYFLGAAYLLFGSDKPSFEHCISVLEESKIDYESDEQELEITFEFLSGGVSLAVEVSFDYSNKAVFRFPNAKEWLLGFASLNSDFDTFHWVLATAIGIDSFEKGEGV</sequence>
<accession>U9U0D7</accession>
<dbReference type="HOGENOM" id="CLU_482449_0_0_1"/>